<dbReference type="InterPro" id="IPR023996">
    <property type="entry name" value="TonB-dep_OMP_SusC/RagA"/>
</dbReference>
<keyword evidence="7 10" id="KW-0472">Membrane</keyword>
<dbReference type="Gene3D" id="2.40.170.20">
    <property type="entry name" value="TonB-dependent receptor, beta-barrel domain"/>
    <property type="match status" value="1"/>
</dbReference>
<feature type="domain" description="TonB-dependent receptor-like beta-barrel" evidence="13">
    <location>
        <begin position="432"/>
        <end position="885"/>
    </location>
</feature>
<dbReference type="Pfam" id="PF13715">
    <property type="entry name" value="CarbopepD_reg_2"/>
    <property type="match status" value="1"/>
</dbReference>
<dbReference type="InterPro" id="IPR008969">
    <property type="entry name" value="CarboxyPept-like_regulatory"/>
</dbReference>
<evidence type="ECO:0000256" key="2">
    <source>
        <dbReference type="ARBA" id="ARBA00022448"/>
    </source>
</evidence>
<dbReference type="SUPFAM" id="SSF49464">
    <property type="entry name" value="Carboxypeptidase regulatory domain-like"/>
    <property type="match status" value="1"/>
</dbReference>
<comment type="similarity">
    <text evidence="10 11">Belongs to the TonB-dependent receptor family.</text>
</comment>
<dbReference type="KEGG" id="rhoz:GXP67_07750"/>
<dbReference type="Gene3D" id="2.60.40.1120">
    <property type="entry name" value="Carboxypeptidase-like, regulatory domain"/>
    <property type="match status" value="1"/>
</dbReference>
<dbReference type="Proteomes" id="UP000480178">
    <property type="component" value="Chromosome"/>
</dbReference>
<dbReference type="Pfam" id="PF07715">
    <property type="entry name" value="Plug"/>
    <property type="match status" value="1"/>
</dbReference>
<dbReference type="InterPro" id="IPR012910">
    <property type="entry name" value="Plug_dom"/>
</dbReference>
<proteinExistence type="inferred from homology"/>
<evidence type="ECO:0000313" key="16">
    <source>
        <dbReference type="Proteomes" id="UP000480178"/>
    </source>
</evidence>
<dbReference type="InterPro" id="IPR000531">
    <property type="entry name" value="Beta-barrel_TonB"/>
</dbReference>
<evidence type="ECO:0000256" key="4">
    <source>
        <dbReference type="ARBA" id="ARBA00022692"/>
    </source>
</evidence>
<dbReference type="Pfam" id="PF00593">
    <property type="entry name" value="TonB_dep_Rec_b-barrel"/>
    <property type="match status" value="1"/>
</dbReference>
<evidence type="ECO:0000256" key="7">
    <source>
        <dbReference type="ARBA" id="ARBA00023136"/>
    </source>
</evidence>
<name>A0A6C0GF60_9BACT</name>
<dbReference type="PANTHER" id="PTHR30069">
    <property type="entry name" value="TONB-DEPENDENT OUTER MEMBRANE RECEPTOR"/>
    <property type="match status" value="1"/>
</dbReference>
<dbReference type="InterPro" id="IPR023997">
    <property type="entry name" value="TonB-dep_OMP_SusC/RagA_CS"/>
</dbReference>
<dbReference type="PANTHER" id="PTHR30069:SF29">
    <property type="entry name" value="HEMOGLOBIN AND HEMOGLOBIN-HAPTOGLOBIN-BINDING PROTEIN 1-RELATED"/>
    <property type="match status" value="1"/>
</dbReference>
<feature type="domain" description="TonB-dependent receptor plug" evidence="14">
    <location>
        <begin position="121"/>
        <end position="241"/>
    </location>
</feature>
<keyword evidence="6 11" id="KW-0798">TonB box</keyword>
<dbReference type="AlphaFoldDB" id="A0A6C0GF60"/>
<keyword evidence="9 10" id="KW-0998">Cell outer membrane</keyword>
<organism evidence="15 16">
    <name type="scientific">Rhodocytophaga rosea</name>
    <dbReference type="NCBI Taxonomy" id="2704465"/>
    <lineage>
        <taxon>Bacteria</taxon>
        <taxon>Pseudomonadati</taxon>
        <taxon>Bacteroidota</taxon>
        <taxon>Cytophagia</taxon>
        <taxon>Cytophagales</taxon>
        <taxon>Rhodocytophagaceae</taxon>
        <taxon>Rhodocytophaga</taxon>
    </lineage>
</organism>
<protein>
    <submittedName>
        <fullName evidence="15">SusC/RagA family TonB-linked outer membrane protein</fullName>
    </submittedName>
</protein>
<keyword evidence="5 12" id="KW-0732">Signal</keyword>
<evidence type="ECO:0000259" key="13">
    <source>
        <dbReference type="Pfam" id="PF00593"/>
    </source>
</evidence>
<dbReference type="GO" id="GO:0009279">
    <property type="term" value="C:cell outer membrane"/>
    <property type="evidence" value="ECO:0007669"/>
    <property type="project" value="UniProtKB-SubCell"/>
</dbReference>
<keyword evidence="8" id="KW-0675">Receptor</keyword>
<feature type="signal peptide" evidence="12">
    <location>
        <begin position="1"/>
        <end position="21"/>
    </location>
</feature>
<dbReference type="GO" id="GO:0044718">
    <property type="term" value="P:siderophore transmembrane transport"/>
    <property type="evidence" value="ECO:0007669"/>
    <property type="project" value="TreeGrafter"/>
</dbReference>
<keyword evidence="2 10" id="KW-0813">Transport</keyword>
<dbReference type="GO" id="GO:0015344">
    <property type="term" value="F:siderophore uptake transmembrane transporter activity"/>
    <property type="evidence" value="ECO:0007669"/>
    <property type="project" value="TreeGrafter"/>
</dbReference>
<evidence type="ECO:0000256" key="8">
    <source>
        <dbReference type="ARBA" id="ARBA00023170"/>
    </source>
</evidence>
<evidence type="ECO:0000256" key="11">
    <source>
        <dbReference type="RuleBase" id="RU003357"/>
    </source>
</evidence>
<keyword evidence="4 10" id="KW-0812">Transmembrane</keyword>
<dbReference type="NCBIfam" id="TIGR04057">
    <property type="entry name" value="SusC_RagA_signa"/>
    <property type="match status" value="1"/>
</dbReference>
<evidence type="ECO:0000256" key="1">
    <source>
        <dbReference type="ARBA" id="ARBA00004571"/>
    </source>
</evidence>
<accession>A0A6C0GF60</accession>
<evidence type="ECO:0000256" key="10">
    <source>
        <dbReference type="PROSITE-ProRule" id="PRU01360"/>
    </source>
</evidence>
<dbReference type="InterPro" id="IPR036942">
    <property type="entry name" value="Beta-barrel_TonB_sf"/>
</dbReference>
<comment type="subcellular location">
    <subcellularLocation>
        <location evidence="1 10">Cell outer membrane</location>
        <topology evidence="1 10">Multi-pass membrane protein</topology>
    </subcellularLocation>
</comment>
<dbReference type="InterPro" id="IPR039426">
    <property type="entry name" value="TonB-dep_rcpt-like"/>
</dbReference>
<evidence type="ECO:0000256" key="5">
    <source>
        <dbReference type="ARBA" id="ARBA00022729"/>
    </source>
</evidence>
<dbReference type="SUPFAM" id="SSF56935">
    <property type="entry name" value="Porins"/>
    <property type="match status" value="1"/>
</dbReference>
<gene>
    <name evidence="15" type="ORF">GXP67_07750</name>
</gene>
<dbReference type="Gene3D" id="2.170.130.10">
    <property type="entry name" value="TonB-dependent receptor, plug domain"/>
    <property type="match status" value="1"/>
</dbReference>
<reference evidence="15 16" key="1">
    <citation type="submission" date="2020-01" db="EMBL/GenBank/DDBJ databases">
        <authorList>
            <person name="Kim M.K."/>
        </authorList>
    </citation>
    <scope>NUCLEOTIDE SEQUENCE [LARGE SCALE GENOMIC DNA]</scope>
    <source>
        <strain evidence="15 16">172606-1</strain>
    </source>
</reference>
<dbReference type="EMBL" id="CP048222">
    <property type="protein sequence ID" value="QHT66557.1"/>
    <property type="molecule type" value="Genomic_DNA"/>
</dbReference>
<evidence type="ECO:0000256" key="12">
    <source>
        <dbReference type="SAM" id="SignalP"/>
    </source>
</evidence>
<evidence type="ECO:0000313" key="15">
    <source>
        <dbReference type="EMBL" id="QHT66557.1"/>
    </source>
</evidence>
<evidence type="ECO:0000256" key="6">
    <source>
        <dbReference type="ARBA" id="ARBA00023077"/>
    </source>
</evidence>
<keyword evidence="3 10" id="KW-1134">Transmembrane beta strand</keyword>
<evidence type="ECO:0000256" key="9">
    <source>
        <dbReference type="ARBA" id="ARBA00023237"/>
    </source>
</evidence>
<dbReference type="RefSeq" id="WP_162442611.1">
    <property type="nucleotide sequence ID" value="NZ_CP048222.1"/>
</dbReference>
<dbReference type="InterPro" id="IPR037066">
    <property type="entry name" value="Plug_dom_sf"/>
</dbReference>
<evidence type="ECO:0000256" key="3">
    <source>
        <dbReference type="ARBA" id="ARBA00022452"/>
    </source>
</evidence>
<dbReference type="PROSITE" id="PS52016">
    <property type="entry name" value="TONB_DEPENDENT_REC_3"/>
    <property type="match status" value="1"/>
</dbReference>
<dbReference type="NCBIfam" id="TIGR04056">
    <property type="entry name" value="OMP_RagA_SusC"/>
    <property type="match status" value="1"/>
</dbReference>
<evidence type="ECO:0000259" key="14">
    <source>
        <dbReference type="Pfam" id="PF07715"/>
    </source>
</evidence>
<feature type="chain" id="PRO_5025438189" evidence="12">
    <location>
        <begin position="22"/>
        <end position="1034"/>
    </location>
</feature>
<sequence>MKQKFYLLIVLFCISIGPLLAQSTTVSGTVKDDNNEPLPAVNVLLKGTTTGTATDANGAYQLTVDGNGTLVFSAIGFVTQEVPVNNRSTINIALAPDVKSLSEVVVTALGIERQAKTLTYATQQLEGRQLTQVRDATGSAVNSLAGKVAGLTITQSANGPGGANRVVLRGNRSITGNNNALFVVDGVAIDNSSRGQVTSSFGGNNSSDAAANINPDDIESINVLKGAAAAALYGSRAANGVILITTKRGKAGQVSVDVNSGASISAPMLLPDFQNDYGQGLGGVYAANSERSWGPRMEGQTLTDWRGNQTPFSPQPDNIRDFFRNALSLNNSIGVSGGSEKLQTYISYTNNYVEGLLPTNDMVRHTANLRLNAQISSKLNVEGKITYMQQDIDNKPAVGETAAPLNSLFQVPRNIRQSDMEDYQRIDEATGLPVQNYWLPGSSVLQNPYWIVNRNSYYEDRARVTAFGLARYNITNWLNAQLRVSVDRYNDRLEEKHYQGSYWINQAGGQYGFGTNYVNERNIDVLISGNNTLSEAFKINYNVGGQLLNRDSEFNYSGSNGLLKPNLFAITNTGNVTPSYNYFNRKLQGIYATAQLSFRDYLILDLTARNDWSSTLPASNRSYFYPSVGLTYVLSDMVTLPEFITFAKIRGSYTQVGNDASPYLLQQTYTVSQGGLNGWVTRDATQSIPGLKPEITKSYEFGLDWRFLKNRLGLDLTVYHTNTINQLLTLSLPPASGFTNKYINVGDVQNRGIEIMLTTTPVQTSKFTWNANFNFAANRNKILELSPDIKRVGLSSDSRVGDVVVEEGKRFGEIYTEGWATDPATGQFLINTNGLPVITSGLTKYVGNYNPDWMLGFNNTFTYGNWTLGVLLDGRFGGVMVSGGDGLRTSNGSVEVTLPFREGGWVLPGIVDGTGEVNTKAIRSEDFWYYMGGRYSRGQIYTYDATNVRLREANLGYSFNMPENFFLRSARISVVARNLFFLYRGSSTFNIPGIGKRKMDFDPEANLGSGNLQGLEYNALPTARTVGVNVNLGF</sequence>
<keyword evidence="16" id="KW-1185">Reference proteome</keyword>